<reference evidence="2" key="1">
    <citation type="journal article" date="2011" name="Nat. Genet.">
        <title>The Arabidopsis lyrata genome sequence and the basis of rapid genome size change.</title>
        <authorList>
            <person name="Hu T.T."/>
            <person name="Pattyn P."/>
            <person name="Bakker E.G."/>
            <person name="Cao J."/>
            <person name="Cheng J.-F."/>
            <person name="Clark R.M."/>
            <person name="Fahlgren N."/>
            <person name="Fawcett J.A."/>
            <person name="Grimwood J."/>
            <person name="Gundlach H."/>
            <person name="Haberer G."/>
            <person name="Hollister J.D."/>
            <person name="Ossowski S."/>
            <person name="Ottilar R.P."/>
            <person name="Salamov A.A."/>
            <person name="Schneeberger K."/>
            <person name="Spannagl M."/>
            <person name="Wang X."/>
            <person name="Yang L."/>
            <person name="Nasrallah M.E."/>
            <person name="Bergelson J."/>
            <person name="Carrington J.C."/>
            <person name="Gaut B.S."/>
            <person name="Schmutz J."/>
            <person name="Mayer K.F.X."/>
            <person name="Van de Peer Y."/>
            <person name="Grigoriev I.V."/>
            <person name="Nordborg M."/>
            <person name="Weigel D."/>
            <person name="Guo Y.-L."/>
        </authorList>
    </citation>
    <scope>NUCLEOTIDE SEQUENCE [LARGE SCALE GENOMIC DNA]</scope>
    <source>
        <strain evidence="2">cv. MN47</strain>
    </source>
</reference>
<dbReference type="Proteomes" id="UP000008694">
    <property type="component" value="Unassembled WGS sequence"/>
</dbReference>
<dbReference type="AlphaFoldDB" id="D7L3I6"/>
<evidence type="ECO:0000313" key="1">
    <source>
        <dbReference type="EMBL" id="EFH60133.1"/>
    </source>
</evidence>
<dbReference type="EMBL" id="GL348715">
    <property type="protein sequence ID" value="EFH60133.1"/>
    <property type="molecule type" value="Genomic_DNA"/>
</dbReference>
<keyword evidence="2" id="KW-1185">Reference proteome</keyword>
<accession>D7L3I6</accession>
<evidence type="ECO:0000313" key="2">
    <source>
        <dbReference type="Proteomes" id="UP000008694"/>
    </source>
</evidence>
<dbReference type="Gramene" id="Al_scaffold_0003_3378">
    <property type="protein sequence ID" value="Al_scaffold_0003_3378"/>
    <property type="gene ID" value="Al_scaffold_0003_3378"/>
</dbReference>
<organism evidence="2">
    <name type="scientific">Arabidopsis lyrata subsp. lyrata</name>
    <name type="common">Lyre-leaved rock-cress</name>
    <dbReference type="NCBI Taxonomy" id="81972"/>
    <lineage>
        <taxon>Eukaryota</taxon>
        <taxon>Viridiplantae</taxon>
        <taxon>Streptophyta</taxon>
        <taxon>Embryophyta</taxon>
        <taxon>Tracheophyta</taxon>
        <taxon>Spermatophyta</taxon>
        <taxon>Magnoliopsida</taxon>
        <taxon>eudicotyledons</taxon>
        <taxon>Gunneridae</taxon>
        <taxon>Pentapetalae</taxon>
        <taxon>rosids</taxon>
        <taxon>malvids</taxon>
        <taxon>Brassicales</taxon>
        <taxon>Brassicaceae</taxon>
        <taxon>Camelineae</taxon>
        <taxon>Arabidopsis</taxon>
    </lineage>
</organism>
<dbReference type="HOGENOM" id="CLU_2999171_0_0_1"/>
<proteinExistence type="predicted"/>
<protein>
    <submittedName>
        <fullName evidence="1">Predicted protein</fullName>
    </submittedName>
</protein>
<sequence>MNELSTTRLALTVIMQSLGVQIPQTAAAPPSVAPDSVAAVRDGAAARVGAKARDGDW</sequence>
<name>D7L3I6_ARALL</name>
<gene>
    <name evidence="1" type="ORF">ARALYDRAFT_674181</name>
</gene>